<sequence>MDFQDLPVELIAEVFSELDLQSLVTVSYISKRIYLVASDSSLNPWRRPIHAHLRDNIYDSTLKHLSVRSTVPRQNWIEILTLARPSFLLFDATLPNLKSNEWEECFRRRFPPSWLKWRKDGAWKEVFLKCALFNFMSGCHVHEISPPRLDRVLYRVWHRGTTSCTSDEAWTKYIVLNRNGSANELEITSRNFNPLAIFHELKVQNNLAHLETRVWNIVDFVDFRILAFGTMAKPNTPASVNINAHMLLNPPGMEPEEVRNSPMRQYVPMISHNAVDDHGVYPVAVGSNSPVTPIQQLSMSTFTYNRLNRPCPAAGHSQYPFHTPGGADSRWVNYADVEEGYRWVGSLMVVAQILGPPDSEGVSHARHYCSFEWCDLWTIAPWLDEIITSRVDGQGLGH</sequence>
<organism evidence="2 3">
    <name type="scientific">Ephemerocybe angulata</name>
    <dbReference type="NCBI Taxonomy" id="980116"/>
    <lineage>
        <taxon>Eukaryota</taxon>
        <taxon>Fungi</taxon>
        <taxon>Dikarya</taxon>
        <taxon>Basidiomycota</taxon>
        <taxon>Agaricomycotina</taxon>
        <taxon>Agaricomycetes</taxon>
        <taxon>Agaricomycetidae</taxon>
        <taxon>Agaricales</taxon>
        <taxon>Agaricineae</taxon>
        <taxon>Psathyrellaceae</taxon>
        <taxon>Ephemerocybe</taxon>
    </lineage>
</organism>
<evidence type="ECO:0000313" key="3">
    <source>
        <dbReference type="Proteomes" id="UP000541558"/>
    </source>
</evidence>
<dbReference type="InterPro" id="IPR001810">
    <property type="entry name" value="F-box_dom"/>
</dbReference>
<dbReference type="OrthoDB" id="2532648at2759"/>
<keyword evidence="3" id="KW-1185">Reference proteome</keyword>
<dbReference type="EMBL" id="JAACJK010000109">
    <property type="protein sequence ID" value="KAF5333608.1"/>
    <property type="molecule type" value="Genomic_DNA"/>
</dbReference>
<gene>
    <name evidence="2" type="ORF">D9611_002502</name>
</gene>
<comment type="caution">
    <text evidence="2">The sequence shown here is derived from an EMBL/GenBank/DDBJ whole genome shotgun (WGS) entry which is preliminary data.</text>
</comment>
<dbReference type="Proteomes" id="UP000541558">
    <property type="component" value="Unassembled WGS sequence"/>
</dbReference>
<reference evidence="2 3" key="1">
    <citation type="journal article" date="2020" name="ISME J.">
        <title>Uncovering the hidden diversity of litter-decomposition mechanisms in mushroom-forming fungi.</title>
        <authorList>
            <person name="Floudas D."/>
            <person name="Bentzer J."/>
            <person name="Ahren D."/>
            <person name="Johansson T."/>
            <person name="Persson P."/>
            <person name="Tunlid A."/>
        </authorList>
    </citation>
    <scope>NUCLEOTIDE SEQUENCE [LARGE SCALE GENOMIC DNA]</scope>
    <source>
        <strain evidence="2 3">CBS 175.51</strain>
    </source>
</reference>
<evidence type="ECO:0000313" key="2">
    <source>
        <dbReference type="EMBL" id="KAF5333608.1"/>
    </source>
</evidence>
<evidence type="ECO:0000259" key="1">
    <source>
        <dbReference type="PROSITE" id="PS50181"/>
    </source>
</evidence>
<dbReference type="AlphaFoldDB" id="A0A8H5C3U7"/>
<dbReference type="InterPro" id="IPR036047">
    <property type="entry name" value="F-box-like_dom_sf"/>
</dbReference>
<dbReference type="Gene3D" id="1.20.1280.50">
    <property type="match status" value="1"/>
</dbReference>
<dbReference type="SUPFAM" id="SSF81383">
    <property type="entry name" value="F-box domain"/>
    <property type="match status" value="1"/>
</dbReference>
<protein>
    <recommendedName>
        <fullName evidence="1">F-box domain-containing protein</fullName>
    </recommendedName>
</protein>
<proteinExistence type="predicted"/>
<accession>A0A8H5C3U7</accession>
<dbReference type="Pfam" id="PF12937">
    <property type="entry name" value="F-box-like"/>
    <property type="match status" value="1"/>
</dbReference>
<feature type="domain" description="F-box" evidence="1">
    <location>
        <begin position="1"/>
        <end position="48"/>
    </location>
</feature>
<name>A0A8H5C3U7_9AGAR</name>
<dbReference type="PROSITE" id="PS50181">
    <property type="entry name" value="FBOX"/>
    <property type="match status" value="1"/>
</dbReference>